<evidence type="ECO:0000259" key="1">
    <source>
        <dbReference type="Pfam" id="PF13590"/>
    </source>
</evidence>
<organism evidence="2 3">
    <name type="scientific">Siphonobacter curvatus</name>
    <dbReference type="NCBI Taxonomy" id="2094562"/>
    <lineage>
        <taxon>Bacteria</taxon>
        <taxon>Pseudomonadati</taxon>
        <taxon>Bacteroidota</taxon>
        <taxon>Cytophagia</taxon>
        <taxon>Cytophagales</taxon>
        <taxon>Cytophagaceae</taxon>
        <taxon>Siphonobacter</taxon>
    </lineage>
</organism>
<dbReference type="Gene3D" id="3.30.160.670">
    <property type="match status" value="1"/>
</dbReference>
<dbReference type="Proteomes" id="UP000239590">
    <property type="component" value="Unassembled WGS sequence"/>
</dbReference>
<sequence length="180" mass="20953">MKQFLFVFAVMGVLCSACNPKSLVIHSGYAPNYTHLYNTYCIAFDPITAQDTTLQHDIITAEINRQMQLRGFQYTTEQPDVLVFYSLHPDKIKLNTYVKSYRYPDVDYVVDKTFLRKGTLLIQFQDTFMNKTVWQGYAARVSPEGFFDRKAIRTATRNVLLGYNTFSLTYQAQNRERSSY</sequence>
<protein>
    <recommendedName>
        <fullName evidence="1">DUF4136 domain-containing protein</fullName>
    </recommendedName>
</protein>
<proteinExistence type="predicted"/>
<gene>
    <name evidence="2" type="ORF">C5O19_12840</name>
</gene>
<comment type="caution">
    <text evidence="2">The sequence shown here is derived from an EMBL/GenBank/DDBJ whole genome shotgun (WGS) entry which is preliminary data.</text>
</comment>
<dbReference type="RefSeq" id="WP_104712789.1">
    <property type="nucleotide sequence ID" value="NZ_PTRA01000001.1"/>
</dbReference>
<dbReference type="EMBL" id="PTRA01000001">
    <property type="protein sequence ID" value="PQA60463.1"/>
    <property type="molecule type" value="Genomic_DNA"/>
</dbReference>
<evidence type="ECO:0000313" key="2">
    <source>
        <dbReference type="EMBL" id="PQA60463.1"/>
    </source>
</evidence>
<evidence type="ECO:0000313" key="3">
    <source>
        <dbReference type="Proteomes" id="UP000239590"/>
    </source>
</evidence>
<keyword evidence="3" id="KW-1185">Reference proteome</keyword>
<dbReference type="Pfam" id="PF13590">
    <property type="entry name" value="DUF4136"/>
    <property type="match status" value="1"/>
</dbReference>
<dbReference type="OrthoDB" id="875766at2"/>
<feature type="domain" description="DUF4136" evidence="1">
    <location>
        <begin position="37"/>
        <end position="160"/>
    </location>
</feature>
<accession>A0A2S7IRW8</accession>
<reference evidence="3" key="1">
    <citation type="submission" date="2018-02" db="EMBL/GenBank/DDBJ databases">
        <title>Genome sequencing of Solimonas sp. HR-BB.</title>
        <authorList>
            <person name="Lee Y."/>
            <person name="Jeon C.O."/>
        </authorList>
    </citation>
    <scope>NUCLEOTIDE SEQUENCE [LARGE SCALE GENOMIC DNA]</scope>
    <source>
        <strain evidence="3">HR-U</strain>
    </source>
</reference>
<dbReference type="InterPro" id="IPR025411">
    <property type="entry name" value="DUF4136"/>
</dbReference>
<dbReference type="AlphaFoldDB" id="A0A2S7IRW8"/>
<name>A0A2S7IRW8_9BACT</name>